<evidence type="ECO:0000313" key="13">
    <source>
        <dbReference type="EMBL" id="MCK9815557.1"/>
    </source>
</evidence>
<dbReference type="Gene3D" id="3.30.565.10">
    <property type="entry name" value="Histidine kinase-like ATPase, C-terminal domain"/>
    <property type="match status" value="1"/>
</dbReference>
<proteinExistence type="predicted"/>
<evidence type="ECO:0000256" key="8">
    <source>
        <dbReference type="ARBA" id="ARBA00022989"/>
    </source>
</evidence>
<dbReference type="PROSITE" id="PS50109">
    <property type="entry name" value="HIS_KIN"/>
    <property type="match status" value="1"/>
</dbReference>
<dbReference type="InterPro" id="IPR036890">
    <property type="entry name" value="HATPase_C_sf"/>
</dbReference>
<dbReference type="Pfam" id="PF02518">
    <property type="entry name" value="HATPase_c"/>
    <property type="match status" value="1"/>
</dbReference>
<keyword evidence="9" id="KW-0902">Two-component regulatory system</keyword>
<dbReference type="InterPro" id="IPR003660">
    <property type="entry name" value="HAMP_dom"/>
</dbReference>
<dbReference type="SMART" id="SM00387">
    <property type="entry name" value="HATPase_c"/>
    <property type="match status" value="1"/>
</dbReference>
<evidence type="ECO:0000256" key="5">
    <source>
        <dbReference type="ARBA" id="ARBA00022679"/>
    </source>
</evidence>
<dbReference type="InterPro" id="IPR004358">
    <property type="entry name" value="Sig_transdc_His_kin-like_C"/>
</dbReference>
<evidence type="ECO:0000259" key="11">
    <source>
        <dbReference type="PROSITE" id="PS50109"/>
    </source>
</evidence>
<dbReference type="Proteomes" id="UP001155163">
    <property type="component" value="Unassembled WGS sequence"/>
</dbReference>
<sequence length="437" mass="48789">MRSIQRRLSLGLVSVMLVVGLVLAQTSLWLFEVGLQRYLEAGLRNDSENLLLALVRGPQGLQLDERRLSPAYQRPFSGHYFRIDFADVHWRSRSLWDQELPQLPQVGLQSNLQLGPEGQQLLVLRSDYRRLGQSISISVAQDYTPVRESFQRMRQIGVGLGVAGLLLILLLQRVTVRRALRPLETAREQIAQLQQGQRSQLDAQVPLELEPLVAQINHLLAHTEDSLKRSRNALGNLGHALKTPLAVLLSLASNPKLQAYPELRKVLQEQLEQVQQRLNRELNRARLAGDALPGALFDCDAEVPGLLATLNMIHGEHLELSYQGVPGLQLPWDREDLLELLGNLLDNACKWADAQIHLSIEANTEVFCLKVEDDGPGIPEAQRAQVFSRGTRLDEQTDGHGLGLGIVRDIVDAWGGVLQLHESPLGGLQVLIELPHR</sequence>
<keyword evidence="7 13" id="KW-0418">Kinase</keyword>
<gene>
    <name evidence="13" type="ORF">M1B35_15830</name>
</gene>
<dbReference type="EC" id="2.7.13.3" evidence="3"/>
<feature type="domain" description="HAMP" evidence="12">
    <location>
        <begin position="177"/>
        <end position="228"/>
    </location>
</feature>
<dbReference type="PRINTS" id="PR00344">
    <property type="entry name" value="BCTRLSENSOR"/>
</dbReference>
<dbReference type="InterPro" id="IPR036097">
    <property type="entry name" value="HisK_dim/P_sf"/>
</dbReference>
<protein>
    <recommendedName>
        <fullName evidence="3">histidine kinase</fullName>
        <ecNumber evidence="3">2.7.13.3</ecNumber>
    </recommendedName>
</protein>
<comment type="caution">
    <text evidence="13">The sequence shown here is derived from an EMBL/GenBank/DDBJ whole genome shotgun (WGS) entry which is preliminary data.</text>
</comment>
<dbReference type="InterPro" id="IPR003594">
    <property type="entry name" value="HATPase_dom"/>
</dbReference>
<dbReference type="PANTHER" id="PTHR45436">
    <property type="entry name" value="SENSOR HISTIDINE KINASE YKOH"/>
    <property type="match status" value="1"/>
</dbReference>
<evidence type="ECO:0000256" key="4">
    <source>
        <dbReference type="ARBA" id="ARBA00022553"/>
    </source>
</evidence>
<keyword evidence="14" id="KW-1185">Reference proteome</keyword>
<evidence type="ECO:0000256" key="2">
    <source>
        <dbReference type="ARBA" id="ARBA00004370"/>
    </source>
</evidence>
<reference evidence="13 14" key="2">
    <citation type="journal article" date="2023" name="Plant Pathol.">
        <title>Dismantling and reorganizing Pseudomonas marginalis sensu#lato.</title>
        <authorList>
            <person name="Sawada H."/>
            <person name="Fujikawa T."/>
            <person name="Satou M."/>
        </authorList>
    </citation>
    <scope>NUCLEOTIDE SEQUENCE [LARGE SCALE GENOMIC DNA]</scope>
    <source>
        <strain evidence="13 14">MAFF 302046</strain>
    </source>
</reference>
<dbReference type="RefSeq" id="WP_268262469.1">
    <property type="nucleotide sequence ID" value="NZ_JALQCX010000028.1"/>
</dbReference>
<dbReference type="Gene3D" id="1.10.287.130">
    <property type="match status" value="1"/>
</dbReference>
<evidence type="ECO:0000259" key="12">
    <source>
        <dbReference type="PROSITE" id="PS50885"/>
    </source>
</evidence>
<feature type="domain" description="Histidine kinase" evidence="11">
    <location>
        <begin position="236"/>
        <end position="437"/>
    </location>
</feature>
<comment type="subcellular location">
    <subcellularLocation>
        <location evidence="2">Membrane</location>
    </subcellularLocation>
</comment>
<evidence type="ECO:0000256" key="1">
    <source>
        <dbReference type="ARBA" id="ARBA00000085"/>
    </source>
</evidence>
<accession>A0ABT0JI81</accession>
<keyword evidence="5" id="KW-0808">Transferase</keyword>
<comment type="catalytic activity">
    <reaction evidence="1">
        <text>ATP + protein L-histidine = ADP + protein N-phospho-L-histidine.</text>
        <dbReference type="EC" id="2.7.13.3"/>
    </reaction>
</comment>
<reference evidence="13 14" key="1">
    <citation type="journal article" date="2022" name="Int. J. Syst. Evol. Microbiol.">
        <title>Pseudomonas aegrilactucae sp. nov. and Pseudomonas morbosilactucae sp. nov., pathogens causing bacterial rot of lettuce in Japan.</title>
        <authorList>
            <person name="Sawada H."/>
            <person name="Fujikawa T."/>
            <person name="Satou M."/>
        </authorList>
    </citation>
    <scope>NUCLEOTIDE SEQUENCE [LARGE SCALE GENOMIC DNA]</scope>
    <source>
        <strain evidence="13 14">MAFF 302046</strain>
    </source>
</reference>
<keyword evidence="8" id="KW-1133">Transmembrane helix</keyword>
<evidence type="ECO:0000256" key="7">
    <source>
        <dbReference type="ARBA" id="ARBA00022777"/>
    </source>
</evidence>
<keyword evidence="6" id="KW-0812">Transmembrane</keyword>
<dbReference type="SUPFAM" id="SSF55874">
    <property type="entry name" value="ATPase domain of HSP90 chaperone/DNA topoisomerase II/histidine kinase"/>
    <property type="match status" value="1"/>
</dbReference>
<evidence type="ECO:0000256" key="3">
    <source>
        <dbReference type="ARBA" id="ARBA00012438"/>
    </source>
</evidence>
<dbReference type="PROSITE" id="PS50885">
    <property type="entry name" value="HAMP"/>
    <property type="match status" value="1"/>
</dbReference>
<dbReference type="InterPro" id="IPR050428">
    <property type="entry name" value="TCS_sensor_his_kinase"/>
</dbReference>
<evidence type="ECO:0000313" key="14">
    <source>
        <dbReference type="Proteomes" id="UP001155163"/>
    </source>
</evidence>
<name>A0ABT0JI81_9PSED</name>
<dbReference type="InterPro" id="IPR005467">
    <property type="entry name" value="His_kinase_dom"/>
</dbReference>
<evidence type="ECO:0000256" key="9">
    <source>
        <dbReference type="ARBA" id="ARBA00023012"/>
    </source>
</evidence>
<dbReference type="EMBL" id="JALQCX010000028">
    <property type="protein sequence ID" value="MCK9815557.1"/>
    <property type="molecule type" value="Genomic_DNA"/>
</dbReference>
<organism evidence="13 14">
    <name type="scientific">Pseudomonas morbosilactucae</name>
    <dbReference type="NCBI Taxonomy" id="2938197"/>
    <lineage>
        <taxon>Bacteria</taxon>
        <taxon>Pseudomonadati</taxon>
        <taxon>Pseudomonadota</taxon>
        <taxon>Gammaproteobacteria</taxon>
        <taxon>Pseudomonadales</taxon>
        <taxon>Pseudomonadaceae</taxon>
        <taxon>Pseudomonas</taxon>
    </lineage>
</organism>
<dbReference type="SUPFAM" id="SSF47384">
    <property type="entry name" value="Homodimeric domain of signal transducing histidine kinase"/>
    <property type="match status" value="1"/>
</dbReference>
<keyword evidence="4" id="KW-0597">Phosphoprotein</keyword>
<keyword evidence="10" id="KW-0472">Membrane</keyword>
<dbReference type="PANTHER" id="PTHR45436:SF5">
    <property type="entry name" value="SENSOR HISTIDINE KINASE TRCS"/>
    <property type="match status" value="1"/>
</dbReference>
<dbReference type="GO" id="GO:0016301">
    <property type="term" value="F:kinase activity"/>
    <property type="evidence" value="ECO:0007669"/>
    <property type="project" value="UniProtKB-KW"/>
</dbReference>
<evidence type="ECO:0000256" key="10">
    <source>
        <dbReference type="ARBA" id="ARBA00023136"/>
    </source>
</evidence>
<evidence type="ECO:0000256" key="6">
    <source>
        <dbReference type="ARBA" id="ARBA00022692"/>
    </source>
</evidence>